<feature type="domain" description="YbhG-like alpha-helical hairpin" evidence="4">
    <location>
        <begin position="66"/>
        <end position="183"/>
    </location>
</feature>
<dbReference type="PANTHER" id="PTHR32347:SF23">
    <property type="entry name" value="BLL5650 PROTEIN"/>
    <property type="match status" value="1"/>
</dbReference>
<dbReference type="Proteomes" id="UP001166191">
    <property type="component" value="Unassembled WGS sequence"/>
</dbReference>
<proteinExistence type="predicted"/>
<keyword evidence="2 3" id="KW-0175">Coiled coil</keyword>
<keyword evidence="6" id="KW-1185">Reference proteome</keyword>
<evidence type="ECO:0000259" key="4">
    <source>
        <dbReference type="Pfam" id="PF25881"/>
    </source>
</evidence>
<comment type="caution">
    <text evidence="5">The sequence shown here is derived from an EMBL/GenBank/DDBJ whole genome shotgun (WGS) entry which is preliminary data.</text>
</comment>
<evidence type="ECO:0000313" key="6">
    <source>
        <dbReference type="Proteomes" id="UP001166191"/>
    </source>
</evidence>
<evidence type="ECO:0000256" key="1">
    <source>
        <dbReference type="ARBA" id="ARBA00004196"/>
    </source>
</evidence>
<dbReference type="EMBL" id="JAHKNG010000021">
    <property type="protein sequence ID" value="MBU3030954.1"/>
    <property type="molecule type" value="Genomic_DNA"/>
</dbReference>
<evidence type="ECO:0000256" key="2">
    <source>
        <dbReference type="ARBA" id="ARBA00023054"/>
    </source>
</evidence>
<comment type="subcellular location">
    <subcellularLocation>
        <location evidence="1">Cell envelope</location>
    </subcellularLocation>
</comment>
<evidence type="ECO:0000256" key="3">
    <source>
        <dbReference type="SAM" id="Coils"/>
    </source>
</evidence>
<protein>
    <submittedName>
        <fullName evidence="5">HlyD family efflux transporter periplasmic adaptor subunit</fullName>
    </submittedName>
</protein>
<dbReference type="PANTHER" id="PTHR32347">
    <property type="entry name" value="EFFLUX SYSTEM COMPONENT YKNX-RELATED"/>
    <property type="match status" value="1"/>
</dbReference>
<dbReference type="InterPro" id="IPR059052">
    <property type="entry name" value="HH_YbhG-like"/>
</dbReference>
<organism evidence="5 6">
    <name type="scientific">Paracoccus marinaquae</name>
    <dbReference type="NCBI Taxonomy" id="2841926"/>
    <lineage>
        <taxon>Bacteria</taxon>
        <taxon>Pseudomonadati</taxon>
        <taxon>Pseudomonadota</taxon>
        <taxon>Alphaproteobacteria</taxon>
        <taxon>Rhodobacterales</taxon>
        <taxon>Paracoccaceae</taxon>
        <taxon>Paracoccus</taxon>
    </lineage>
</organism>
<feature type="coiled-coil region" evidence="3">
    <location>
        <begin position="73"/>
        <end position="157"/>
    </location>
</feature>
<sequence length="313" mass="32701">MADLLCAIGFLAALLPHCQGTASLATGYVEGEYVQIAPLTTARITRLEVSRGDRVQPGQLLAAVEEEDARIALAAAEAARDRAASDLANLEQGSREPELAAIKAALASAEAQAGRTAREAERQERLLTQRVTSQAQLDAARAAADMATAAVAEAEARLATAQLPARPHQIAAAQAALAQAEASRDAAAWHLTQRQLTAGAPGIVTDILRRPGEVAGPAAPVLGYLPDGAVKLRLYLPEAELSSIAVGDELPITCDGCTPSTATVTYIADRAEFTPPVIYSRAARQKLVYLVEARPDGDTLLKPGQIVDIGPLP</sequence>
<dbReference type="InterPro" id="IPR050465">
    <property type="entry name" value="UPF0194_transport"/>
</dbReference>
<dbReference type="RefSeq" id="WP_216033624.1">
    <property type="nucleotide sequence ID" value="NZ_JAHKNG010000021.1"/>
</dbReference>
<dbReference type="Pfam" id="PF25881">
    <property type="entry name" value="HH_YBHG"/>
    <property type="match status" value="1"/>
</dbReference>
<name>A0ABS6AMR6_9RHOB</name>
<evidence type="ECO:0000313" key="5">
    <source>
        <dbReference type="EMBL" id="MBU3030954.1"/>
    </source>
</evidence>
<reference evidence="5" key="1">
    <citation type="submission" date="2021-06" db="EMBL/GenBank/DDBJ databases">
        <title>Paracoccus bacterium XHP0099 sp. nov., isolated from the surface waters of the Yellow Sea.</title>
        <authorList>
            <person name="Xue H."/>
            <person name="Zhang D."/>
        </authorList>
    </citation>
    <scope>NUCLEOTIDE SEQUENCE</scope>
    <source>
        <strain evidence="5">XHP0099</strain>
    </source>
</reference>
<gene>
    <name evidence="5" type="ORF">KNW02_12585</name>
</gene>
<accession>A0ABS6AMR6</accession>